<organism evidence="1 2">
    <name type="scientific">Hydrogenophaga crocea</name>
    <dbReference type="NCBI Taxonomy" id="2716225"/>
    <lineage>
        <taxon>Bacteria</taxon>
        <taxon>Pseudomonadati</taxon>
        <taxon>Pseudomonadota</taxon>
        <taxon>Betaproteobacteria</taxon>
        <taxon>Burkholderiales</taxon>
        <taxon>Comamonadaceae</taxon>
        <taxon>Hydrogenophaga</taxon>
    </lineage>
</organism>
<dbReference type="AlphaFoldDB" id="A0A6G8IEJ0"/>
<dbReference type="RefSeq" id="WP_166225618.1">
    <property type="nucleotide sequence ID" value="NZ_CP049989.1"/>
</dbReference>
<evidence type="ECO:0000313" key="1">
    <source>
        <dbReference type="EMBL" id="QIM51607.1"/>
    </source>
</evidence>
<evidence type="ECO:0000313" key="2">
    <source>
        <dbReference type="Proteomes" id="UP000503162"/>
    </source>
</evidence>
<keyword evidence="2" id="KW-1185">Reference proteome</keyword>
<sequence>MNCKPGDLAVIVRSGAQNAGKLVEIARPATQAERKIFDHRREGFHWWVCSIGTPIVDSWGDARMETALPDAWLRPIRDPGDDATDEMVQLLGKPQEVTA</sequence>
<name>A0A6G8IEJ0_9BURK</name>
<gene>
    <name evidence="1" type="ORF">G9Q37_05365</name>
</gene>
<accession>A0A6G8IEJ0</accession>
<protein>
    <submittedName>
        <fullName evidence="1">Uncharacterized protein</fullName>
    </submittedName>
</protein>
<reference evidence="1 2" key="1">
    <citation type="submission" date="2020-03" db="EMBL/GenBank/DDBJ databases">
        <title>Hydrogenophaga sp. nov. isolated from cyanobacterial mat.</title>
        <authorList>
            <person name="Thorat V."/>
            <person name="Kirdat K."/>
            <person name="Tiwarekar B."/>
            <person name="Costa E.D."/>
            <person name="Yadav A."/>
        </authorList>
    </citation>
    <scope>NUCLEOTIDE SEQUENCE [LARGE SCALE GENOMIC DNA]</scope>
    <source>
        <strain evidence="1 2">BA0156</strain>
    </source>
</reference>
<dbReference type="EMBL" id="CP049989">
    <property type="protein sequence ID" value="QIM51607.1"/>
    <property type="molecule type" value="Genomic_DNA"/>
</dbReference>
<dbReference type="Proteomes" id="UP000503162">
    <property type="component" value="Chromosome"/>
</dbReference>
<proteinExistence type="predicted"/>
<dbReference type="KEGG" id="hcz:G9Q37_05365"/>